<dbReference type="FunFam" id="3.40.50.12780:FF:000003">
    <property type="entry name" value="Long-chain-fatty-acid--CoA ligase FadD"/>
    <property type="match status" value="1"/>
</dbReference>
<evidence type="ECO:0000313" key="7">
    <source>
        <dbReference type="EMBL" id="QJR35677.1"/>
    </source>
</evidence>
<dbReference type="AlphaFoldDB" id="A0A6M4IQA7"/>
<dbReference type="InterPro" id="IPR042099">
    <property type="entry name" value="ANL_N_sf"/>
</dbReference>
<dbReference type="Proteomes" id="UP000500938">
    <property type="component" value="Chromosome"/>
</dbReference>
<feature type="domain" description="AMP-binding enzyme C-terminal" evidence="6">
    <location>
        <begin position="439"/>
        <end position="512"/>
    </location>
</feature>
<evidence type="ECO:0000256" key="2">
    <source>
        <dbReference type="ARBA" id="ARBA00022598"/>
    </source>
</evidence>
<sequence length="530" mass="57102">MGEAKILRSPHPDVDIPDTPLVPFVLGRVSEFPDHPAIICGVTGKSYTYAQLADAVRHVAAGLHAHGIKKGDVVGVVSPNLPDFPVVFYAVVSIGAICSTVNPIATAEEIGAQFADSEAMLIFTIPELFEKCSAAARLASTVREIVVFGEADGATPYRELFAHGDTPPDVDIDPATDVAALPYSSGTSGIPKGVMLTHRNIVANLQQMQAITEVLDSTSRVLGVLPFFHIYGMVVVMGGALRQGACIVSLPRFDLEQVLRVLQDHKVRMANIVPPILLAMAKHPIVANYDLSQLKYLFSGAAPLGAELASACQDRLGLTVRQGYGLTETSPVTHFHPMDDRRVVLDSVGPSAPNTECRLVDPATGLDCEPGERGELWMRGPQVMKGYFNKPEATAACMTDDGWFKTGDVAVVDELGWYKIVDRVKELIKYKGLQVAPAELEALLLGHPAIADAAVIPVPDPHAGEIPKAFVVLRAPLTADQVMAFIAERVSSYKKVRQVEFVDAIPKSPSGKILRRVLVEQERRRVSSSS</sequence>
<evidence type="ECO:0000259" key="6">
    <source>
        <dbReference type="Pfam" id="PF13193"/>
    </source>
</evidence>
<dbReference type="SUPFAM" id="SSF56801">
    <property type="entry name" value="Acetyl-CoA synthetase-like"/>
    <property type="match status" value="1"/>
</dbReference>
<proteinExistence type="inferred from homology"/>
<dbReference type="PANTHER" id="PTHR24096">
    <property type="entry name" value="LONG-CHAIN-FATTY-ACID--COA LIGASE"/>
    <property type="match status" value="1"/>
</dbReference>
<keyword evidence="4" id="KW-0067">ATP-binding</keyword>
<dbReference type="GO" id="GO:0005524">
    <property type="term" value="F:ATP binding"/>
    <property type="evidence" value="ECO:0007669"/>
    <property type="project" value="UniProtKB-KW"/>
</dbReference>
<keyword evidence="2 7" id="KW-0436">Ligase</keyword>
<feature type="domain" description="AMP-dependent synthetase/ligase" evidence="5">
    <location>
        <begin position="29"/>
        <end position="388"/>
    </location>
</feature>
<dbReference type="PROSITE" id="PS00455">
    <property type="entry name" value="AMP_BINDING"/>
    <property type="match status" value="1"/>
</dbReference>
<evidence type="ECO:0000256" key="3">
    <source>
        <dbReference type="ARBA" id="ARBA00022741"/>
    </source>
</evidence>
<comment type="similarity">
    <text evidence="1">Belongs to the ATP-dependent AMP-binding enzyme family.</text>
</comment>
<dbReference type="FunFam" id="3.30.300.30:FF:000007">
    <property type="entry name" value="4-coumarate--CoA ligase 2"/>
    <property type="match status" value="1"/>
</dbReference>
<dbReference type="InterPro" id="IPR025110">
    <property type="entry name" value="AMP-bd_C"/>
</dbReference>
<protein>
    <submittedName>
        <fullName evidence="7">4-coumarate--CoA ligase family protein</fullName>
    </submittedName>
</protein>
<evidence type="ECO:0000313" key="8">
    <source>
        <dbReference type="Proteomes" id="UP000500938"/>
    </source>
</evidence>
<evidence type="ECO:0000256" key="1">
    <source>
        <dbReference type="ARBA" id="ARBA00006432"/>
    </source>
</evidence>
<gene>
    <name evidence="7" type="ORF">HKW67_09215</name>
</gene>
<dbReference type="InterPro" id="IPR020845">
    <property type="entry name" value="AMP-binding_CS"/>
</dbReference>
<dbReference type="Gene3D" id="3.30.300.30">
    <property type="match status" value="1"/>
</dbReference>
<keyword evidence="3" id="KW-0547">Nucleotide-binding</keyword>
<name>A0A6M4IQA7_9BACT</name>
<dbReference type="Gene3D" id="3.40.50.12780">
    <property type="entry name" value="N-terminal domain of ligase-like"/>
    <property type="match status" value="1"/>
</dbReference>
<dbReference type="KEGG" id="ggr:HKW67_09215"/>
<dbReference type="CDD" id="cd05904">
    <property type="entry name" value="4CL"/>
    <property type="match status" value="1"/>
</dbReference>
<dbReference type="Pfam" id="PF13193">
    <property type="entry name" value="AMP-binding_C"/>
    <property type="match status" value="1"/>
</dbReference>
<dbReference type="InterPro" id="IPR000873">
    <property type="entry name" value="AMP-dep_synth/lig_dom"/>
</dbReference>
<dbReference type="Pfam" id="PF00501">
    <property type="entry name" value="AMP-binding"/>
    <property type="match status" value="1"/>
</dbReference>
<dbReference type="RefSeq" id="WP_171225108.1">
    <property type="nucleotide sequence ID" value="NZ_CP053085.1"/>
</dbReference>
<keyword evidence="8" id="KW-1185">Reference proteome</keyword>
<dbReference type="GO" id="GO:0016405">
    <property type="term" value="F:CoA-ligase activity"/>
    <property type="evidence" value="ECO:0007669"/>
    <property type="project" value="TreeGrafter"/>
</dbReference>
<organism evidence="7 8">
    <name type="scientific">Gemmatimonas groenlandica</name>
    <dbReference type="NCBI Taxonomy" id="2732249"/>
    <lineage>
        <taxon>Bacteria</taxon>
        <taxon>Pseudomonadati</taxon>
        <taxon>Gemmatimonadota</taxon>
        <taxon>Gemmatimonadia</taxon>
        <taxon>Gemmatimonadales</taxon>
        <taxon>Gemmatimonadaceae</taxon>
        <taxon>Gemmatimonas</taxon>
    </lineage>
</organism>
<dbReference type="PANTHER" id="PTHR24096:SF149">
    <property type="entry name" value="AMP-BINDING DOMAIN-CONTAINING PROTEIN-RELATED"/>
    <property type="match status" value="1"/>
</dbReference>
<accession>A0A6M4IQA7</accession>
<reference evidence="7 8" key="1">
    <citation type="submission" date="2020-05" db="EMBL/GenBank/DDBJ databases">
        <title>Complete genome sequence of Gemmatimonas greenlandica TET16.</title>
        <authorList>
            <person name="Zeng Y."/>
        </authorList>
    </citation>
    <scope>NUCLEOTIDE SEQUENCE [LARGE SCALE GENOMIC DNA]</scope>
    <source>
        <strain evidence="7 8">TET16</strain>
    </source>
</reference>
<dbReference type="InterPro" id="IPR045851">
    <property type="entry name" value="AMP-bd_C_sf"/>
</dbReference>
<dbReference type="EMBL" id="CP053085">
    <property type="protein sequence ID" value="QJR35677.1"/>
    <property type="molecule type" value="Genomic_DNA"/>
</dbReference>
<evidence type="ECO:0000259" key="5">
    <source>
        <dbReference type="Pfam" id="PF00501"/>
    </source>
</evidence>
<evidence type="ECO:0000256" key="4">
    <source>
        <dbReference type="ARBA" id="ARBA00022840"/>
    </source>
</evidence>